<dbReference type="Pfam" id="PF14092">
    <property type="entry name" value="DUF4270"/>
    <property type="match status" value="1"/>
</dbReference>
<protein>
    <recommendedName>
        <fullName evidence="3">DUF4270 domain-containing protein</fullName>
    </recommendedName>
</protein>
<name>A0A0D7W9F4_9FLAO</name>
<comment type="caution">
    <text evidence="1">The sequence shown here is derived from an EMBL/GenBank/DDBJ whole genome shotgun (WGS) entry which is preliminary data.</text>
</comment>
<dbReference type="PROSITE" id="PS51257">
    <property type="entry name" value="PROKAR_LIPOPROTEIN"/>
    <property type="match status" value="1"/>
</dbReference>
<keyword evidence="2" id="KW-1185">Reference proteome</keyword>
<evidence type="ECO:0008006" key="3">
    <source>
        <dbReference type="Google" id="ProtNLM"/>
    </source>
</evidence>
<sequence length="442" mass="49928">MRLFLVSCFIFLLALSCSEEVSNYPVGTNFIDSDINIKIIDSFSIKAGTFRLDSLITSSSSRILIGSEYDDNFGQIKAQSYFQLNNSSFSISDDAVYDSIGLVLHYDNYYHGDTTKLQTYRVHRVTEYFEPDDDAYAFYNLSKLSYDAEPLGEVSFIPRPNTTTDSVYIPLDYNLGLEIFEQIRDDEINTSDEFFQYLYGLTVIPDTTANAHVLGFKFTSDVTIDDNSGMRIFYTEDTDDTSSDNDKQFNFYISSAADQFNAIDADLESTLINYFEDSETIISSEDTDDKIYTQAGAGICARIEIPTLRDLNAISDNSNVLKAELTFYPEIIDNDTKSELPDSFNVYVVDHKNRIVTQLTDIDGNTAYAVLSGNDDEFNQNTYYTVDMSGFVQTVLGSETDLNYALMIQFADYDKIVDNVVIKTVDDDGHPNINLAVTYLNY</sequence>
<dbReference type="STRING" id="1435349.PW52_08415"/>
<gene>
    <name evidence="1" type="ORF">PW52_08415</name>
</gene>
<dbReference type="PATRIC" id="fig|1435349.4.peg.2668"/>
<evidence type="ECO:0000313" key="1">
    <source>
        <dbReference type="EMBL" id="KJD35751.1"/>
    </source>
</evidence>
<dbReference type="Proteomes" id="UP000032578">
    <property type="component" value="Unassembled WGS sequence"/>
</dbReference>
<accession>A0A0D7W9F4</accession>
<proteinExistence type="predicted"/>
<dbReference type="InterPro" id="IPR025366">
    <property type="entry name" value="DUF4270"/>
</dbReference>
<dbReference type="AlphaFoldDB" id="A0A0D7W9F4"/>
<dbReference type="EMBL" id="JTDW01000005">
    <property type="protein sequence ID" value="KJD35751.1"/>
    <property type="molecule type" value="Genomic_DNA"/>
</dbReference>
<organism evidence="1 2">
    <name type="scientific">Neotamlana sedimentorum</name>
    <dbReference type="NCBI Taxonomy" id="1435349"/>
    <lineage>
        <taxon>Bacteria</taxon>
        <taxon>Pseudomonadati</taxon>
        <taxon>Bacteroidota</taxon>
        <taxon>Flavobacteriia</taxon>
        <taxon>Flavobacteriales</taxon>
        <taxon>Flavobacteriaceae</taxon>
        <taxon>Neotamlana</taxon>
    </lineage>
</organism>
<dbReference type="RefSeq" id="WP_044632485.1">
    <property type="nucleotide sequence ID" value="NZ_JTDW01000005.1"/>
</dbReference>
<evidence type="ECO:0000313" key="2">
    <source>
        <dbReference type="Proteomes" id="UP000032578"/>
    </source>
</evidence>
<reference evidence="1 2" key="1">
    <citation type="submission" date="2014-11" db="EMBL/GenBank/DDBJ databases">
        <title>Tamlana sedimentorum sp. nov., isolated from shallow sand sediments of the Sea of Japan.</title>
        <authorList>
            <person name="Romanenko L.A."/>
        </authorList>
    </citation>
    <scope>NUCLEOTIDE SEQUENCE [LARGE SCALE GENOMIC DNA]</scope>
    <source>
        <strain evidence="1 2">JCM 19808</strain>
    </source>
</reference>